<dbReference type="SUPFAM" id="SSF50022">
    <property type="entry name" value="ISP domain"/>
    <property type="match status" value="1"/>
</dbReference>
<dbReference type="EMBL" id="JBBWRZ010000006">
    <property type="protein sequence ID" value="KAK8233631.1"/>
    <property type="molecule type" value="Genomic_DNA"/>
</dbReference>
<organism evidence="7 8">
    <name type="scientific">Phyllosticta capitalensis</name>
    <dbReference type="NCBI Taxonomy" id="121624"/>
    <lineage>
        <taxon>Eukaryota</taxon>
        <taxon>Fungi</taxon>
        <taxon>Dikarya</taxon>
        <taxon>Ascomycota</taxon>
        <taxon>Pezizomycotina</taxon>
        <taxon>Dothideomycetes</taxon>
        <taxon>Dothideomycetes incertae sedis</taxon>
        <taxon>Botryosphaeriales</taxon>
        <taxon>Phyllostictaceae</taxon>
        <taxon>Phyllosticta</taxon>
    </lineage>
</organism>
<dbReference type="InterPro" id="IPR001663">
    <property type="entry name" value="Rng_hydr_dOase-A"/>
</dbReference>
<evidence type="ECO:0000256" key="1">
    <source>
        <dbReference type="ARBA" id="ARBA00022714"/>
    </source>
</evidence>
<evidence type="ECO:0000256" key="4">
    <source>
        <dbReference type="ARBA" id="ARBA00023004"/>
    </source>
</evidence>
<evidence type="ECO:0000256" key="5">
    <source>
        <dbReference type="ARBA" id="ARBA00023014"/>
    </source>
</evidence>
<dbReference type="InterPro" id="IPR036922">
    <property type="entry name" value="Rieske_2Fe-2S_sf"/>
</dbReference>
<dbReference type="Pfam" id="PF00355">
    <property type="entry name" value="Rieske"/>
    <property type="match status" value="1"/>
</dbReference>
<feature type="domain" description="Rieske" evidence="6">
    <location>
        <begin position="95"/>
        <end position="180"/>
    </location>
</feature>
<dbReference type="Proteomes" id="UP001492380">
    <property type="component" value="Unassembled WGS sequence"/>
</dbReference>
<reference evidence="7 8" key="1">
    <citation type="submission" date="2024-04" db="EMBL/GenBank/DDBJ databases">
        <title>Phyllosticta paracitricarpa is synonymous to the EU quarantine fungus P. citricarpa based on phylogenomic analyses.</title>
        <authorList>
            <consortium name="Lawrence Berkeley National Laboratory"/>
            <person name="Van Ingen-Buijs V.A."/>
            <person name="Van Westerhoven A.C."/>
            <person name="Haridas S."/>
            <person name="Skiadas P."/>
            <person name="Martin F."/>
            <person name="Groenewald J.Z."/>
            <person name="Crous P.W."/>
            <person name="Seidl M.F."/>
        </authorList>
    </citation>
    <scope>NUCLEOTIDE SEQUENCE [LARGE SCALE GENOMIC DNA]</scope>
    <source>
        <strain evidence="7 8">CBS 123374</strain>
    </source>
</reference>
<keyword evidence="4" id="KW-0408">Iron</keyword>
<dbReference type="CDD" id="cd03469">
    <property type="entry name" value="Rieske_RO_Alpha_N"/>
    <property type="match status" value="1"/>
</dbReference>
<proteinExistence type="predicted"/>
<comment type="caution">
    <text evidence="7">The sequence shown here is derived from an EMBL/GenBank/DDBJ whole genome shotgun (WGS) entry which is preliminary data.</text>
</comment>
<dbReference type="PANTHER" id="PTHR43756">
    <property type="entry name" value="CHOLINE MONOOXYGENASE, CHLOROPLASTIC"/>
    <property type="match status" value="1"/>
</dbReference>
<evidence type="ECO:0000256" key="3">
    <source>
        <dbReference type="ARBA" id="ARBA00023002"/>
    </source>
</evidence>
<keyword evidence="8" id="KW-1185">Reference proteome</keyword>
<dbReference type="Gene3D" id="3.90.380.10">
    <property type="entry name" value="Naphthalene 1,2-dioxygenase Alpha Subunit, Chain A, domain 1"/>
    <property type="match status" value="1"/>
</dbReference>
<evidence type="ECO:0000313" key="7">
    <source>
        <dbReference type="EMBL" id="KAK8233631.1"/>
    </source>
</evidence>
<dbReference type="Gene3D" id="2.102.10.10">
    <property type="entry name" value="Rieske [2Fe-2S] iron-sulphur domain"/>
    <property type="match status" value="1"/>
</dbReference>
<evidence type="ECO:0000313" key="8">
    <source>
        <dbReference type="Proteomes" id="UP001492380"/>
    </source>
</evidence>
<keyword evidence="2" id="KW-0479">Metal-binding</keyword>
<keyword evidence="5" id="KW-0411">Iron-sulfur</keyword>
<accession>A0ABR1YMA2</accession>
<protein>
    <submittedName>
        <fullName evidence="7">Rieske [2Fe-2S] iron-sulfur domain-containing protein</fullName>
    </submittedName>
</protein>
<dbReference type="PANTHER" id="PTHR43756:SF6">
    <property type="entry name" value="CLUSTER-BINDING PROTEIN, PUTATIVE (AFU_ORTHOLOGUE AFUA_6G03920)-RELATED"/>
    <property type="match status" value="1"/>
</dbReference>
<sequence>MEGPLIGLFCLAIPPTVLAISVYIFFYHHASSETKPKPLAVIFAPSARPPTILEEDEDSDSPIVESSPQYPEDWHHSKKIYELERRAIFSKQWLFVTHRSRFAKPGDYHAFQMASYPFFVILGKDHVIRAFHNVCRHRAYTITKKKSGSSTVLGCRYHGWSYDTRGRLVKAPAFEDVENFDKSKNSLFELHVHTTSQGFVFVNLSSEAQVLSPNVAGIDLLARGWRISERSAPLTQLEFDADLNWKQAVDYFERNGFATVPLLKNGWKNFFASRVPLVWPGVQNPGDAHAALDSHCLSSLHVSHGGRLWYTLSAHPSSAGQTSFRCEVYLNWPGDNAQADAAIHRIQHEVQAHVTFAEKAARRARRRNTLLQASILDDLKHHLKAERKAGKELWPASRESGVSNRYSQADMLCKQLGSCLKPKAPDLDVFGRMGPRSELDW</sequence>
<name>A0ABR1YMA2_9PEZI</name>
<evidence type="ECO:0000259" key="6">
    <source>
        <dbReference type="PROSITE" id="PS51296"/>
    </source>
</evidence>
<keyword evidence="1" id="KW-0001">2Fe-2S</keyword>
<keyword evidence="3" id="KW-0560">Oxidoreductase</keyword>
<dbReference type="PRINTS" id="PR00090">
    <property type="entry name" value="RNGDIOXGNASE"/>
</dbReference>
<evidence type="ECO:0000256" key="2">
    <source>
        <dbReference type="ARBA" id="ARBA00022723"/>
    </source>
</evidence>
<dbReference type="PROSITE" id="PS51296">
    <property type="entry name" value="RIESKE"/>
    <property type="match status" value="1"/>
</dbReference>
<gene>
    <name evidence="7" type="ORF">HDK90DRAFT_272405</name>
</gene>
<dbReference type="InterPro" id="IPR017941">
    <property type="entry name" value="Rieske_2Fe-2S"/>
</dbReference>